<protein>
    <submittedName>
        <fullName evidence="7">Transmembrane 4 L6 family member 5-like</fullName>
    </submittedName>
</protein>
<dbReference type="PANTHER" id="PTHR14198">
    <property type="entry name" value="TRANSMEMBRANE 4 L6 FAMILY MEMBER 1-RELATED"/>
    <property type="match status" value="1"/>
</dbReference>
<dbReference type="Proteomes" id="UP000694417">
    <property type="component" value="Unplaced"/>
</dbReference>
<dbReference type="InterPro" id="IPR008661">
    <property type="entry name" value="L6_membrane"/>
</dbReference>
<accession>A0A8D2GVR6</accession>
<feature type="transmembrane region" description="Helical" evidence="6">
    <location>
        <begin position="154"/>
        <end position="183"/>
    </location>
</feature>
<organism evidence="7 8">
    <name type="scientific">Urocitellus parryii</name>
    <name type="common">Arctic ground squirrel</name>
    <name type="synonym">Spermophilus parryii</name>
    <dbReference type="NCBI Taxonomy" id="9999"/>
    <lineage>
        <taxon>Eukaryota</taxon>
        <taxon>Metazoa</taxon>
        <taxon>Chordata</taxon>
        <taxon>Craniata</taxon>
        <taxon>Vertebrata</taxon>
        <taxon>Euteleostomi</taxon>
        <taxon>Mammalia</taxon>
        <taxon>Eutheria</taxon>
        <taxon>Euarchontoglires</taxon>
        <taxon>Glires</taxon>
        <taxon>Rodentia</taxon>
        <taxon>Sciuromorpha</taxon>
        <taxon>Sciuridae</taxon>
        <taxon>Xerinae</taxon>
        <taxon>Marmotini</taxon>
        <taxon>Urocitellus</taxon>
    </lineage>
</organism>
<keyword evidence="5 6" id="KW-0472">Membrane</keyword>
<keyword evidence="4 6" id="KW-1133">Transmembrane helix</keyword>
<dbReference type="GeneTree" id="ENSGT01030000234590"/>
<gene>
    <name evidence="7" type="primary">LOC113176280</name>
</gene>
<reference evidence="7" key="1">
    <citation type="submission" date="2025-08" db="UniProtKB">
        <authorList>
            <consortium name="Ensembl"/>
        </authorList>
    </citation>
    <scope>IDENTIFICATION</scope>
</reference>
<evidence type="ECO:0000256" key="3">
    <source>
        <dbReference type="ARBA" id="ARBA00022692"/>
    </source>
</evidence>
<name>A0A8D2GVR6_UROPR</name>
<evidence type="ECO:0000256" key="2">
    <source>
        <dbReference type="ARBA" id="ARBA00006193"/>
    </source>
</evidence>
<evidence type="ECO:0000256" key="4">
    <source>
        <dbReference type="ARBA" id="ARBA00022989"/>
    </source>
</evidence>
<evidence type="ECO:0000313" key="8">
    <source>
        <dbReference type="Proteomes" id="UP000694417"/>
    </source>
</evidence>
<comment type="similarity">
    <text evidence="2">Belongs to the L6 tetraspanin family.</text>
</comment>
<feature type="transmembrane region" description="Helical" evidence="6">
    <location>
        <begin position="7"/>
        <end position="31"/>
    </location>
</feature>
<dbReference type="AlphaFoldDB" id="A0A8D2GVR6"/>
<reference evidence="7" key="2">
    <citation type="submission" date="2025-09" db="UniProtKB">
        <authorList>
            <consortium name="Ensembl"/>
        </authorList>
    </citation>
    <scope>IDENTIFICATION</scope>
</reference>
<dbReference type="GeneID" id="113176280"/>
<dbReference type="GO" id="GO:0016020">
    <property type="term" value="C:membrane"/>
    <property type="evidence" value="ECO:0007669"/>
    <property type="project" value="UniProtKB-SubCell"/>
</dbReference>
<evidence type="ECO:0000256" key="6">
    <source>
        <dbReference type="SAM" id="Phobius"/>
    </source>
</evidence>
<dbReference type="Pfam" id="PF05805">
    <property type="entry name" value="L6_membrane"/>
    <property type="match status" value="1"/>
</dbReference>
<feature type="transmembrane region" description="Helical" evidence="6">
    <location>
        <begin position="51"/>
        <end position="74"/>
    </location>
</feature>
<keyword evidence="3 6" id="KW-0812">Transmembrane</keyword>
<dbReference type="Ensembl" id="ENSUPAT00010008122.1">
    <property type="protein sequence ID" value="ENSUPAP00010007100.1"/>
    <property type="gene ID" value="ENSUPAG00010005722.1"/>
</dbReference>
<dbReference type="RefSeq" id="XP_026236528.1">
    <property type="nucleotide sequence ID" value="XM_026380743.1"/>
</dbReference>
<sequence>MCLKKYACYVGLSLIPFTLICIMANALLLVPDGKTWSSDQLSVHVLLLPGFIGRGLMVLCPGITAVLIGAGGSCGKGCCGHRCRMLLSIISSIFGILGAIYCLCVSGQGLRHGPKCSVNGKWDYHFRKNSGTYLNNRTQWNLCEEPRNVVPWNVMLFCLLAIISSLEILLCGIQLVTATVAICSNCRKK</sequence>
<feature type="transmembrane region" description="Helical" evidence="6">
    <location>
        <begin position="86"/>
        <end position="110"/>
    </location>
</feature>
<keyword evidence="8" id="KW-1185">Reference proteome</keyword>
<evidence type="ECO:0000313" key="7">
    <source>
        <dbReference type="Ensembl" id="ENSUPAP00010007100.1"/>
    </source>
</evidence>
<evidence type="ECO:0000256" key="5">
    <source>
        <dbReference type="ARBA" id="ARBA00023136"/>
    </source>
</evidence>
<dbReference type="PANTHER" id="PTHR14198:SF4">
    <property type="entry name" value="TRANSMEMBRANE 4 L6 FAMILY MEMBER 5"/>
    <property type="match status" value="1"/>
</dbReference>
<comment type="subcellular location">
    <subcellularLocation>
        <location evidence="1">Membrane</location>
        <topology evidence="1">Multi-pass membrane protein</topology>
    </subcellularLocation>
</comment>
<proteinExistence type="inferred from homology"/>
<evidence type="ECO:0000256" key="1">
    <source>
        <dbReference type="ARBA" id="ARBA00004141"/>
    </source>
</evidence>